<dbReference type="Gene3D" id="3.10.310.50">
    <property type="match status" value="1"/>
</dbReference>
<dbReference type="Pfam" id="PF04536">
    <property type="entry name" value="TPM_phosphatase"/>
    <property type="match status" value="1"/>
</dbReference>
<proteinExistence type="predicted"/>
<organism evidence="2 3">
    <name type="scientific">Undibacterium baiyunense</name>
    <dbReference type="NCBI Taxonomy" id="2828731"/>
    <lineage>
        <taxon>Bacteria</taxon>
        <taxon>Pseudomonadati</taxon>
        <taxon>Pseudomonadota</taxon>
        <taxon>Betaproteobacteria</taxon>
        <taxon>Burkholderiales</taxon>
        <taxon>Oxalobacteraceae</taxon>
        <taxon>Undibacterium</taxon>
    </lineage>
</organism>
<dbReference type="AlphaFoldDB" id="A0A941I354"/>
<reference evidence="2 3" key="1">
    <citation type="submission" date="2021-04" db="EMBL/GenBank/DDBJ databases">
        <title>novel species isolated from subtropical streams in China.</title>
        <authorList>
            <person name="Lu H."/>
        </authorList>
    </citation>
    <scope>NUCLEOTIDE SEQUENCE [LARGE SCALE GENOMIC DNA]</scope>
    <source>
        <strain evidence="2 3">BYS107W</strain>
    </source>
</reference>
<sequence>MTNKRVWQNLRAQLSPNPYRQYFNDANRRRLSQEIVKAEQGHRGEIRLVVESQLALSLVRAGTTARDRAIHWFSDLHVWDTEENSGILIYILLAERKIEIVADRGINQLVDQNEWNTICEQLQSELAAAHVIEGLSQALSSCAQLLRQYFPIASDAENPDELSNELIFIP</sequence>
<accession>A0A941I354</accession>
<keyword evidence="3" id="KW-1185">Reference proteome</keyword>
<dbReference type="EMBL" id="JAGSPM010000003">
    <property type="protein sequence ID" value="MBR7746061.1"/>
    <property type="molecule type" value="Genomic_DNA"/>
</dbReference>
<dbReference type="RefSeq" id="WP_212683438.1">
    <property type="nucleotide sequence ID" value="NZ_JAGSPM010000003.1"/>
</dbReference>
<dbReference type="InterPro" id="IPR007621">
    <property type="entry name" value="TPM_dom"/>
</dbReference>
<dbReference type="Proteomes" id="UP000680158">
    <property type="component" value="Unassembled WGS sequence"/>
</dbReference>
<dbReference type="PANTHER" id="PTHR30373">
    <property type="entry name" value="UPF0603 PROTEIN YGCG"/>
    <property type="match status" value="1"/>
</dbReference>
<evidence type="ECO:0000313" key="2">
    <source>
        <dbReference type="EMBL" id="MBR7746061.1"/>
    </source>
</evidence>
<protein>
    <submittedName>
        <fullName evidence="2">TPM domain-containing protein</fullName>
    </submittedName>
</protein>
<evidence type="ECO:0000259" key="1">
    <source>
        <dbReference type="Pfam" id="PF04536"/>
    </source>
</evidence>
<dbReference type="PANTHER" id="PTHR30373:SF8">
    <property type="entry name" value="BLL7265 PROTEIN"/>
    <property type="match status" value="1"/>
</dbReference>
<gene>
    <name evidence="2" type="ORF">KDM92_05670</name>
</gene>
<comment type="caution">
    <text evidence="2">The sequence shown here is derived from an EMBL/GenBank/DDBJ whole genome shotgun (WGS) entry which is preliminary data.</text>
</comment>
<evidence type="ECO:0000313" key="3">
    <source>
        <dbReference type="Proteomes" id="UP000680158"/>
    </source>
</evidence>
<name>A0A941I354_9BURK</name>
<feature type="domain" description="TPM" evidence="1">
    <location>
        <begin position="19"/>
        <end position="143"/>
    </location>
</feature>